<evidence type="ECO:0000256" key="2">
    <source>
        <dbReference type="ARBA" id="ARBA00022801"/>
    </source>
</evidence>
<proteinExistence type="inferred from homology"/>
<dbReference type="CDD" id="cd04678">
    <property type="entry name" value="NUDIX_MTH2_Nudt15"/>
    <property type="match status" value="1"/>
</dbReference>
<dbReference type="InterPro" id="IPR020476">
    <property type="entry name" value="Nudix_hydrolase"/>
</dbReference>
<name>A0ABY4PPH3_9ACTN</name>
<comment type="similarity">
    <text evidence="1 3">Belongs to the Nudix hydrolase family.</text>
</comment>
<evidence type="ECO:0000259" key="4">
    <source>
        <dbReference type="PROSITE" id="PS51462"/>
    </source>
</evidence>
<reference evidence="5 6" key="1">
    <citation type="submission" date="2022-05" db="EMBL/GenBank/DDBJ databases">
        <authorList>
            <person name="Zhou X."/>
            <person name="Li K."/>
            <person name="Man Y."/>
        </authorList>
    </citation>
    <scope>NUCLEOTIDE SEQUENCE [LARGE SCALE GENOMIC DNA]</scope>
    <source>
        <strain evidence="5 6">MS405</strain>
    </source>
</reference>
<sequence length="136" mass="14597">MTTQVRVGVQAIVRAGGRVLLGLRANTFGDGTWGLPGGHLEVGESLVGAACRELAEETGLRAIGTRVACVTDPDPAANHHMQVGVEILDFAGEPRVLEPERCLRWEFWHLDELPDPLFVGSAGVLRSIRDGALHLP</sequence>
<keyword evidence="6" id="KW-1185">Reference proteome</keyword>
<organism evidence="5 6">
    <name type="scientific">Streptomyces durmitorensis</name>
    <dbReference type="NCBI Taxonomy" id="319947"/>
    <lineage>
        <taxon>Bacteria</taxon>
        <taxon>Bacillati</taxon>
        <taxon>Actinomycetota</taxon>
        <taxon>Actinomycetes</taxon>
        <taxon>Kitasatosporales</taxon>
        <taxon>Streptomycetaceae</taxon>
        <taxon>Streptomyces</taxon>
    </lineage>
</organism>
<dbReference type="InterPro" id="IPR020084">
    <property type="entry name" value="NUDIX_hydrolase_CS"/>
</dbReference>
<dbReference type="Proteomes" id="UP000829992">
    <property type="component" value="Chromosome"/>
</dbReference>
<dbReference type="InterPro" id="IPR000086">
    <property type="entry name" value="NUDIX_hydrolase_dom"/>
</dbReference>
<dbReference type="PANTHER" id="PTHR16099">
    <property type="entry name" value="8-OXO-DGTP DIPHOSPHATES NUDT15"/>
    <property type="match status" value="1"/>
</dbReference>
<dbReference type="SUPFAM" id="SSF55811">
    <property type="entry name" value="Nudix"/>
    <property type="match status" value="1"/>
</dbReference>
<accession>A0ABY4PPH3</accession>
<dbReference type="PROSITE" id="PS51462">
    <property type="entry name" value="NUDIX"/>
    <property type="match status" value="1"/>
</dbReference>
<evidence type="ECO:0000313" key="5">
    <source>
        <dbReference type="EMBL" id="UQT55511.1"/>
    </source>
</evidence>
<evidence type="ECO:0000256" key="1">
    <source>
        <dbReference type="ARBA" id="ARBA00005582"/>
    </source>
</evidence>
<protein>
    <submittedName>
        <fullName evidence="5">NUDIX domain-containing protein</fullName>
    </submittedName>
</protein>
<dbReference type="PROSITE" id="PS00893">
    <property type="entry name" value="NUDIX_BOX"/>
    <property type="match status" value="1"/>
</dbReference>
<dbReference type="PANTHER" id="PTHR16099:SF5">
    <property type="entry name" value="NUCLEOTIDE TRIPHOSPHATE DIPHOSPHATASE NUDT15"/>
    <property type="match status" value="1"/>
</dbReference>
<evidence type="ECO:0000256" key="3">
    <source>
        <dbReference type="RuleBase" id="RU003476"/>
    </source>
</evidence>
<evidence type="ECO:0000313" key="6">
    <source>
        <dbReference type="Proteomes" id="UP000829992"/>
    </source>
</evidence>
<dbReference type="EMBL" id="CP097289">
    <property type="protein sequence ID" value="UQT55511.1"/>
    <property type="molecule type" value="Genomic_DNA"/>
</dbReference>
<dbReference type="Gene3D" id="3.90.79.10">
    <property type="entry name" value="Nucleoside Triphosphate Pyrophosphohydrolase"/>
    <property type="match status" value="1"/>
</dbReference>
<feature type="domain" description="Nudix hydrolase" evidence="4">
    <location>
        <begin position="4"/>
        <end position="130"/>
    </location>
</feature>
<dbReference type="Pfam" id="PF00293">
    <property type="entry name" value="NUDIX"/>
    <property type="match status" value="1"/>
</dbReference>
<dbReference type="RefSeq" id="WP_249587000.1">
    <property type="nucleotide sequence ID" value="NZ_BAAAQL010000008.1"/>
</dbReference>
<keyword evidence="2 3" id="KW-0378">Hydrolase</keyword>
<gene>
    <name evidence="5" type="ORF">M4V62_10645</name>
</gene>
<dbReference type="InterPro" id="IPR015797">
    <property type="entry name" value="NUDIX_hydrolase-like_dom_sf"/>
</dbReference>
<dbReference type="PRINTS" id="PR00502">
    <property type="entry name" value="NUDIXFAMILY"/>
</dbReference>